<accession>A0AAJ7L6L2</accession>
<name>A0AAJ7L6L2_9ACAR</name>
<dbReference type="SMART" id="SM00614">
    <property type="entry name" value="ZnF_BED"/>
    <property type="match status" value="1"/>
</dbReference>
<feature type="coiled-coil region" evidence="1">
    <location>
        <begin position="299"/>
        <end position="333"/>
    </location>
</feature>
<evidence type="ECO:0000313" key="3">
    <source>
        <dbReference type="Proteomes" id="UP000694867"/>
    </source>
</evidence>
<dbReference type="AlphaFoldDB" id="A0AAJ7L6L2"/>
<keyword evidence="3" id="KW-1185">Reference proteome</keyword>
<proteinExistence type="predicted"/>
<organism evidence="3 4">
    <name type="scientific">Galendromus occidentalis</name>
    <name type="common">western predatory mite</name>
    <dbReference type="NCBI Taxonomy" id="34638"/>
    <lineage>
        <taxon>Eukaryota</taxon>
        <taxon>Metazoa</taxon>
        <taxon>Ecdysozoa</taxon>
        <taxon>Arthropoda</taxon>
        <taxon>Chelicerata</taxon>
        <taxon>Arachnida</taxon>
        <taxon>Acari</taxon>
        <taxon>Parasitiformes</taxon>
        <taxon>Mesostigmata</taxon>
        <taxon>Gamasina</taxon>
        <taxon>Phytoseioidea</taxon>
        <taxon>Phytoseiidae</taxon>
        <taxon>Typhlodrominae</taxon>
        <taxon>Galendromus</taxon>
    </lineage>
</organism>
<sequence>MSAVSSVTPATVASVAAPPDGTIDPYSKDAINQLFRRQPQRFRFVSKFNAKSASWKDFELVYLDNHLKDFARCVHCKSFVTYSSKKGTGGMLRHRCVGKDGPASDGDSPPAKKSSTAAAPRNLSPRPLTLLAGTPAPRPVNGVCALLNIPKQGGTPIQTILYNPEQGLRIQNLAKLGLTVQKAARDGKNSPPIPASAVTNVSITKVLVPEVKTEVRSDDHLSPAGQEIETATRADRVMKEEKLHEVNGVEQIVSNVEIHEDISYDAPSSISDDPRNGDFSLLTAPAEVQLADLQVRHEIEEHNARMELYKKKMEIVEMKKEFWKSKLKELKVNF</sequence>
<dbReference type="Proteomes" id="UP000694867">
    <property type="component" value="Unplaced"/>
</dbReference>
<evidence type="ECO:0000256" key="1">
    <source>
        <dbReference type="SAM" id="Coils"/>
    </source>
</evidence>
<reference evidence="4" key="1">
    <citation type="submission" date="2025-08" db="UniProtKB">
        <authorList>
            <consortium name="RefSeq"/>
        </authorList>
    </citation>
    <scope>IDENTIFICATION</scope>
</reference>
<evidence type="ECO:0000313" key="4">
    <source>
        <dbReference type="RefSeq" id="XP_018495609.1"/>
    </source>
</evidence>
<protein>
    <submittedName>
        <fullName evidence="4">Uncharacterized protein LOC108864444</fullName>
    </submittedName>
</protein>
<dbReference type="CTD" id="36645"/>
<feature type="compositionally biased region" description="Low complexity" evidence="2">
    <location>
        <begin position="108"/>
        <end position="120"/>
    </location>
</feature>
<keyword evidence="1" id="KW-0175">Coiled coil</keyword>
<dbReference type="KEGG" id="goe:108864444"/>
<gene>
    <name evidence="4" type="primary">LOC108864444</name>
</gene>
<evidence type="ECO:0000256" key="2">
    <source>
        <dbReference type="SAM" id="MobiDB-lite"/>
    </source>
</evidence>
<dbReference type="GeneID" id="108864444"/>
<dbReference type="RefSeq" id="XP_018495609.1">
    <property type="nucleotide sequence ID" value="XM_018640093.1"/>
</dbReference>
<feature type="region of interest" description="Disordered" evidence="2">
    <location>
        <begin position="91"/>
        <end position="134"/>
    </location>
</feature>